<accession>A0A6B9L9A8</accession>
<dbReference type="RefSeq" id="YP_009949470.1">
    <property type="nucleotide sequence ID" value="NC_051581.1"/>
</dbReference>
<evidence type="ECO:0000256" key="1">
    <source>
        <dbReference type="SAM" id="Phobius"/>
    </source>
</evidence>
<protein>
    <recommendedName>
        <fullName evidence="4">DUF1360 domain-containing protein</fullName>
    </recommendedName>
</protein>
<feature type="transmembrane region" description="Helical" evidence="1">
    <location>
        <begin position="85"/>
        <end position="106"/>
    </location>
</feature>
<dbReference type="KEGG" id="vg:60320875"/>
<keyword evidence="1" id="KW-0812">Transmembrane</keyword>
<keyword evidence="1" id="KW-0472">Membrane</keyword>
<dbReference type="Proteomes" id="UP000463946">
    <property type="component" value="Segment"/>
</dbReference>
<evidence type="ECO:0000313" key="2">
    <source>
        <dbReference type="EMBL" id="QHB37313.1"/>
    </source>
</evidence>
<sequence>MNISTGHAVLVLVIFVLAIARLTRIINADKIADPIRLWPAGKVREATLAGHEARAHGRSAEAAVYARRQQRWATAFEFVQCPWCVGWWFALAGAIVPVWFIGWPWWAMFPVALATSHLVGVLARFADTDEIDIEDAAADAQ</sequence>
<keyword evidence="3" id="KW-1185">Reference proteome</keyword>
<keyword evidence="1" id="KW-1133">Transmembrane helix</keyword>
<name>A0A6B9L9A8_9CAUD</name>
<gene>
    <name evidence="2" type="primary">11</name>
    <name evidence="2" type="ORF">PBI_BIRDSNEST_11</name>
</gene>
<reference evidence="2 3" key="1">
    <citation type="submission" date="2019-12" db="EMBL/GenBank/DDBJ databases">
        <authorList>
            <person name="Lauer M.J."/>
            <person name="Curtus N.L."/>
            <person name="Garlena R.A."/>
            <person name="Russell D.A."/>
            <person name="Pope W.H."/>
            <person name="Jacobs-Sera D."/>
            <person name="Hatfull G.F."/>
        </authorList>
    </citation>
    <scope>NUCLEOTIDE SEQUENCE [LARGE SCALE GENOMIC DNA]</scope>
</reference>
<dbReference type="InterPro" id="IPR010773">
    <property type="entry name" value="Mycophage_PG1_Gp7"/>
</dbReference>
<evidence type="ECO:0008006" key="4">
    <source>
        <dbReference type="Google" id="ProtNLM"/>
    </source>
</evidence>
<dbReference type="GeneID" id="60320875"/>
<dbReference type="Pfam" id="PF07098">
    <property type="entry name" value="DUF1360"/>
    <property type="match status" value="1"/>
</dbReference>
<proteinExistence type="predicted"/>
<evidence type="ECO:0000313" key="3">
    <source>
        <dbReference type="Proteomes" id="UP000463946"/>
    </source>
</evidence>
<dbReference type="EMBL" id="MN813686">
    <property type="protein sequence ID" value="QHB37313.1"/>
    <property type="molecule type" value="Genomic_DNA"/>
</dbReference>
<organism evidence="2 3">
    <name type="scientific">Mycobacterium phage BirdsNest</name>
    <dbReference type="NCBI Taxonomy" id="2686231"/>
    <lineage>
        <taxon>Viruses</taxon>
        <taxon>Duplodnaviria</taxon>
        <taxon>Heunggongvirae</taxon>
        <taxon>Uroviricota</taxon>
        <taxon>Caudoviricetes</taxon>
        <taxon>Bclasvirinae</taxon>
        <taxon>Birdsnestvirus</taxon>
        <taxon>Birdsnestvirus birdsnest</taxon>
    </lineage>
</organism>